<evidence type="ECO:0000313" key="3">
    <source>
        <dbReference type="Proteomes" id="UP000801492"/>
    </source>
</evidence>
<evidence type="ECO:0000313" key="2">
    <source>
        <dbReference type="EMBL" id="KAF2898196.1"/>
    </source>
</evidence>
<gene>
    <name evidence="2" type="ORF">ILUMI_07979</name>
</gene>
<dbReference type="OrthoDB" id="8197165at2759"/>
<organism evidence="2 3">
    <name type="scientific">Ignelater luminosus</name>
    <name type="common">Cucubano</name>
    <name type="synonym">Pyrophorus luminosus</name>
    <dbReference type="NCBI Taxonomy" id="2038154"/>
    <lineage>
        <taxon>Eukaryota</taxon>
        <taxon>Metazoa</taxon>
        <taxon>Ecdysozoa</taxon>
        <taxon>Arthropoda</taxon>
        <taxon>Hexapoda</taxon>
        <taxon>Insecta</taxon>
        <taxon>Pterygota</taxon>
        <taxon>Neoptera</taxon>
        <taxon>Endopterygota</taxon>
        <taxon>Coleoptera</taxon>
        <taxon>Polyphaga</taxon>
        <taxon>Elateriformia</taxon>
        <taxon>Elateroidea</taxon>
        <taxon>Elateridae</taxon>
        <taxon>Agrypninae</taxon>
        <taxon>Pyrophorini</taxon>
        <taxon>Ignelater</taxon>
    </lineage>
</organism>
<dbReference type="EMBL" id="VTPC01003655">
    <property type="protein sequence ID" value="KAF2898196.1"/>
    <property type="molecule type" value="Genomic_DNA"/>
</dbReference>
<accession>A0A8K0D6H1</accession>
<protein>
    <submittedName>
        <fullName evidence="2">Uncharacterized protein</fullName>
    </submittedName>
</protein>
<reference evidence="2" key="1">
    <citation type="submission" date="2019-08" db="EMBL/GenBank/DDBJ databases">
        <title>The genome of the North American firefly Photinus pyralis.</title>
        <authorList>
            <consortium name="Photinus pyralis genome working group"/>
            <person name="Fallon T.R."/>
            <person name="Sander Lower S.E."/>
            <person name="Weng J.-K."/>
        </authorList>
    </citation>
    <scope>NUCLEOTIDE SEQUENCE</scope>
    <source>
        <strain evidence="2">TRF0915ILg1</strain>
        <tissue evidence="2">Whole body</tissue>
    </source>
</reference>
<sequence length="329" mass="37486">MLTMVDVEICSLLTNTHSQASYICQAKPYGMNDLGKAYGVDVKTYQARGLNKNIVATRKKKVAKRLRQELGILLDQPNPGYGPTNDENTARIFFRDPSLTSVITELHENLIRRFSAILKTLSSGFQIDCASIVPKKMSTSASYSEDKTSMSKTFTATYVIANDVDVSPSIRRRKCDKYRQLAKELKQDRLWRTCTSFKPGKGKKAGLWYSTTFFQFDITHIIFIHAFTRCDTTSAFLGHEKSKLYSLIKQHPHMKVEAEKFFEPQISRLNSEGKTTAHPGIVQVEDDDETFSGLEQDKAESRDEEDRKQLEGDIIDEPRPPKRRIDLLK</sequence>
<keyword evidence="3" id="KW-1185">Reference proteome</keyword>
<feature type="region of interest" description="Disordered" evidence="1">
    <location>
        <begin position="283"/>
        <end position="329"/>
    </location>
</feature>
<comment type="caution">
    <text evidence="2">The sequence shown here is derived from an EMBL/GenBank/DDBJ whole genome shotgun (WGS) entry which is preliminary data.</text>
</comment>
<evidence type="ECO:0000256" key="1">
    <source>
        <dbReference type="SAM" id="MobiDB-lite"/>
    </source>
</evidence>
<name>A0A8K0D6H1_IGNLU</name>
<feature type="compositionally biased region" description="Basic and acidic residues" evidence="1">
    <location>
        <begin position="295"/>
        <end position="329"/>
    </location>
</feature>
<dbReference type="Proteomes" id="UP000801492">
    <property type="component" value="Unassembled WGS sequence"/>
</dbReference>
<dbReference type="AlphaFoldDB" id="A0A8K0D6H1"/>
<proteinExistence type="predicted"/>